<evidence type="ECO:0000313" key="15">
    <source>
        <dbReference type="EMBL" id="PNH05076.1"/>
    </source>
</evidence>
<gene>
    <name evidence="15" type="ORF">TSOC_008696</name>
</gene>
<comment type="caution">
    <text evidence="15">The sequence shown here is derived from an EMBL/GenBank/DDBJ whole genome shotgun (WGS) entry which is preliminary data.</text>
</comment>
<feature type="region of interest" description="Disordered" evidence="12">
    <location>
        <begin position="498"/>
        <end position="565"/>
    </location>
</feature>
<comment type="similarity">
    <text evidence="3">Belongs to the RBR family. Ariadne subfamily.</text>
</comment>
<accession>A0A2J7ZXT2</accession>
<keyword evidence="16" id="KW-1185">Reference proteome</keyword>
<dbReference type="GO" id="GO:0061630">
    <property type="term" value="F:ubiquitin protein ligase activity"/>
    <property type="evidence" value="ECO:0007669"/>
    <property type="project" value="UniProtKB-EC"/>
</dbReference>
<evidence type="ECO:0000256" key="6">
    <source>
        <dbReference type="ARBA" id="ARBA00022723"/>
    </source>
</evidence>
<evidence type="ECO:0000256" key="9">
    <source>
        <dbReference type="ARBA" id="ARBA00022786"/>
    </source>
</evidence>
<dbReference type="InterPro" id="IPR013083">
    <property type="entry name" value="Znf_RING/FYVE/PHD"/>
</dbReference>
<evidence type="ECO:0000259" key="14">
    <source>
        <dbReference type="PROSITE" id="PS51873"/>
    </source>
</evidence>
<comment type="catalytic activity">
    <reaction evidence="1">
        <text>[E2 ubiquitin-conjugating enzyme]-S-ubiquitinyl-L-cysteine + [acceptor protein]-L-lysine = [E2 ubiquitin-conjugating enzyme]-L-cysteine + [acceptor protein]-N(6)-ubiquitinyl-L-lysine.</text>
        <dbReference type="EC" id="2.3.2.31"/>
    </reaction>
</comment>
<dbReference type="InterPro" id="IPR031127">
    <property type="entry name" value="E3_UB_ligase_RBR"/>
</dbReference>
<evidence type="ECO:0000256" key="5">
    <source>
        <dbReference type="ARBA" id="ARBA00022679"/>
    </source>
</evidence>
<protein>
    <recommendedName>
        <fullName evidence="4">RBR-type E3 ubiquitin transferase</fullName>
        <ecNumber evidence="4">2.3.2.31</ecNumber>
    </recommendedName>
</protein>
<dbReference type="AlphaFoldDB" id="A0A2J7ZXT2"/>
<dbReference type="PROSITE" id="PS51873">
    <property type="entry name" value="TRIAD"/>
    <property type="match status" value="1"/>
</dbReference>
<sequence>MSDDSEEFRSDAEMEASEDAEFMDEDDDEDYGFAGAEEGCTAPRIPYKVLPKDELSKHRQRALHEVVSVLEVSEDVAMRILRKYKWDVSRVQEEWFSKYDQVRQSLGLVDEEPTPSGRTEESCSICFDHFPRAEMRAAACGHLFCRGCWRGYISNALTSGPACLDLRCPSTECKGKACVPAALVLELASPEEQAKYEQYMVRSYVEDNAAMSWCTGKVSCETVTQWLTKNSAESENMNWILANTKPCPKCSRPIEKNQGCMHMTCSQCRYEFCWLCQGDWKEHGERTGGFYACNRSGGDLARVVGRFEVAKKKGEYDDDSKRRENAKASLERYMHYFERFDAHSKAREKARLDATKVAREGLEPIADLTKTPTSQLKFIGEAWNQIVECRRQLKWTYAYGYYAFENADRDSEVARHKGFFEFLQGDAERSLERLHEAAEKDFKALIARAREPQQGGFDVEGFQNFRKNLIGLTDVTAGFFDKLVKQLEKGFGSMEADYAGPAAEDEGAGPSTSTDPAADPGKAAASKGRRAKKARAGDDEVEAVSGRRQPPGRSLRGPRRCLSSA</sequence>
<evidence type="ECO:0000256" key="8">
    <source>
        <dbReference type="ARBA" id="ARBA00022771"/>
    </source>
</evidence>
<dbReference type="InterPro" id="IPR001841">
    <property type="entry name" value="Znf_RING"/>
</dbReference>
<comment type="function">
    <text evidence="2">Might act as an E3 ubiquitin-protein ligase, or as part of E3 complex, which accepts ubiquitin from specific E2 ubiquitin-conjugating enzymes and then transfers it to substrates.</text>
</comment>
<dbReference type="EMBL" id="PGGS01000336">
    <property type="protein sequence ID" value="PNH05076.1"/>
    <property type="molecule type" value="Genomic_DNA"/>
</dbReference>
<dbReference type="InterPro" id="IPR045840">
    <property type="entry name" value="Ariadne"/>
</dbReference>
<dbReference type="SUPFAM" id="SSF57850">
    <property type="entry name" value="RING/U-box"/>
    <property type="match status" value="2"/>
</dbReference>
<dbReference type="PANTHER" id="PTHR11685">
    <property type="entry name" value="RBR FAMILY RING FINGER AND IBR DOMAIN-CONTAINING"/>
    <property type="match status" value="1"/>
</dbReference>
<keyword evidence="8 11" id="KW-0863">Zinc-finger</keyword>
<dbReference type="PROSITE" id="PS50089">
    <property type="entry name" value="ZF_RING_2"/>
    <property type="match status" value="1"/>
</dbReference>
<dbReference type="GO" id="GO:0008270">
    <property type="term" value="F:zinc ion binding"/>
    <property type="evidence" value="ECO:0007669"/>
    <property type="project" value="UniProtKB-KW"/>
</dbReference>
<evidence type="ECO:0000256" key="4">
    <source>
        <dbReference type="ARBA" id="ARBA00012251"/>
    </source>
</evidence>
<keyword evidence="10" id="KW-0862">Zinc</keyword>
<dbReference type="Gene3D" id="3.30.40.10">
    <property type="entry name" value="Zinc/RING finger domain, C3HC4 (zinc finger)"/>
    <property type="match status" value="1"/>
</dbReference>
<evidence type="ECO:0000256" key="10">
    <source>
        <dbReference type="ARBA" id="ARBA00022833"/>
    </source>
</evidence>
<organism evidence="15 16">
    <name type="scientific">Tetrabaena socialis</name>
    <dbReference type="NCBI Taxonomy" id="47790"/>
    <lineage>
        <taxon>Eukaryota</taxon>
        <taxon>Viridiplantae</taxon>
        <taxon>Chlorophyta</taxon>
        <taxon>core chlorophytes</taxon>
        <taxon>Chlorophyceae</taxon>
        <taxon>CS clade</taxon>
        <taxon>Chlamydomonadales</taxon>
        <taxon>Tetrabaenaceae</taxon>
        <taxon>Tetrabaena</taxon>
    </lineage>
</organism>
<evidence type="ECO:0000256" key="3">
    <source>
        <dbReference type="ARBA" id="ARBA00005884"/>
    </source>
</evidence>
<evidence type="ECO:0000256" key="11">
    <source>
        <dbReference type="PROSITE-ProRule" id="PRU00175"/>
    </source>
</evidence>
<keyword evidence="9" id="KW-0833">Ubl conjugation pathway</keyword>
<dbReference type="SMART" id="SM00647">
    <property type="entry name" value="IBR"/>
    <property type="match status" value="1"/>
</dbReference>
<dbReference type="GO" id="GO:0016567">
    <property type="term" value="P:protein ubiquitination"/>
    <property type="evidence" value="ECO:0007669"/>
    <property type="project" value="InterPro"/>
</dbReference>
<dbReference type="Pfam" id="PF22191">
    <property type="entry name" value="IBR_1"/>
    <property type="match status" value="1"/>
</dbReference>
<evidence type="ECO:0000256" key="7">
    <source>
        <dbReference type="ARBA" id="ARBA00022737"/>
    </source>
</evidence>
<reference evidence="15 16" key="1">
    <citation type="journal article" date="2017" name="Mol. Biol. Evol.">
        <title>The 4-celled Tetrabaena socialis nuclear genome reveals the essential components for genetic control of cell number at the origin of multicellularity in the volvocine lineage.</title>
        <authorList>
            <person name="Featherston J."/>
            <person name="Arakaki Y."/>
            <person name="Hanschen E.R."/>
            <person name="Ferris P.J."/>
            <person name="Michod R.E."/>
            <person name="Olson B.J.S.C."/>
            <person name="Nozaki H."/>
            <person name="Durand P.M."/>
        </authorList>
    </citation>
    <scope>NUCLEOTIDE SEQUENCE [LARGE SCALE GENOMIC DNA]</scope>
    <source>
        <strain evidence="15 16">NIES-571</strain>
    </source>
</reference>
<dbReference type="InterPro" id="IPR002867">
    <property type="entry name" value="IBR_dom"/>
</dbReference>
<evidence type="ECO:0000259" key="13">
    <source>
        <dbReference type="PROSITE" id="PS50089"/>
    </source>
</evidence>
<dbReference type="FunFam" id="1.20.120.1750:FF:000005">
    <property type="entry name" value="RBR-type E3 ubiquitin transferase"/>
    <property type="match status" value="1"/>
</dbReference>
<evidence type="ECO:0000313" key="16">
    <source>
        <dbReference type="Proteomes" id="UP000236333"/>
    </source>
</evidence>
<dbReference type="InterPro" id="IPR044066">
    <property type="entry name" value="TRIAD_supradom"/>
</dbReference>
<feature type="domain" description="RING-type" evidence="13">
    <location>
        <begin position="123"/>
        <end position="169"/>
    </location>
</feature>
<feature type="domain" description="RING-type" evidence="14">
    <location>
        <begin position="119"/>
        <end position="297"/>
    </location>
</feature>
<dbReference type="FunFam" id="3.30.40.10:FF:000019">
    <property type="entry name" value="RBR-type E3 ubiquitin transferase"/>
    <property type="match status" value="1"/>
</dbReference>
<dbReference type="EC" id="2.3.2.31" evidence="4"/>
<dbReference type="Pfam" id="PF19422">
    <property type="entry name" value="Ariadne"/>
    <property type="match status" value="1"/>
</dbReference>
<proteinExistence type="inferred from homology"/>
<dbReference type="OrthoDB" id="10009520at2759"/>
<evidence type="ECO:0000256" key="2">
    <source>
        <dbReference type="ARBA" id="ARBA00003976"/>
    </source>
</evidence>
<keyword evidence="5" id="KW-0808">Transferase</keyword>
<dbReference type="Proteomes" id="UP000236333">
    <property type="component" value="Unassembled WGS sequence"/>
</dbReference>
<keyword evidence="6" id="KW-0479">Metal-binding</keyword>
<name>A0A2J7ZXT2_9CHLO</name>
<evidence type="ECO:0000256" key="12">
    <source>
        <dbReference type="SAM" id="MobiDB-lite"/>
    </source>
</evidence>
<feature type="compositionally biased region" description="Acidic residues" evidence="12">
    <location>
        <begin position="13"/>
        <end position="31"/>
    </location>
</feature>
<dbReference type="Gene3D" id="1.20.120.1750">
    <property type="match status" value="1"/>
</dbReference>
<feature type="region of interest" description="Disordered" evidence="12">
    <location>
        <begin position="1"/>
        <end position="37"/>
    </location>
</feature>
<evidence type="ECO:0000256" key="1">
    <source>
        <dbReference type="ARBA" id="ARBA00001798"/>
    </source>
</evidence>
<keyword evidence="7" id="KW-0677">Repeat</keyword>
<dbReference type="CDD" id="cd22583">
    <property type="entry name" value="Rcat_RBR_ARI7-like"/>
    <property type="match status" value="1"/>
</dbReference>